<dbReference type="SUPFAM" id="SSF63817">
    <property type="entry name" value="Sortase"/>
    <property type="match status" value="1"/>
</dbReference>
<reference evidence="3" key="1">
    <citation type="submission" date="2015-08" db="EMBL/GenBank/DDBJ databases">
        <authorList>
            <person name="Babu N.S."/>
            <person name="Beckwith C.J."/>
            <person name="Beseler K.G."/>
            <person name="Brison A."/>
            <person name="Carone J.V."/>
            <person name="Caskin T.P."/>
            <person name="Diamond M."/>
            <person name="Durham M.E."/>
            <person name="Foxe J.M."/>
            <person name="Go M."/>
            <person name="Henderson B.A."/>
            <person name="Jones I.B."/>
            <person name="McGettigan J.A."/>
            <person name="Micheletti S.J."/>
            <person name="Nasrallah M.E."/>
            <person name="Ortiz D."/>
            <person name="Piller C.R."/>
            <person name="Privatt S.R."/>
            <person name="Schneider S.L."/>
            <person name="Sharp S."/>
            <person name="Smith T.C."/>
            <person name="Stanton J.D."/>
            <person name="Ullery H.E."/>
            <person name="Wilson R.J."/>
            <person name="Serrano M.G."/>
            <person name="Buck G."/>
            <person name="Lee V."/>
            <person name="Wang Y."/>
            <person name="Carvalho R."/>
            <person name="Voegtly L."/>
            <person name="Shi R."/>
            <person name="Duckworth R."/>
            <person name="Johnson A."/>
            <person name="Loviza R."/>
            <person name="Walstead R."/>
            <person name="Shah Z."/>
            <person name="Kiflezghi M."/>
            <person name="Wade K."/>
            <person name="Ball S.L."/>
            <person name="Bradley K.W."/>
            <person name="Asai D.J."/>
            <person name="Bowman C.A."/>
            <person name="Russell D.A."/>
            <person name="Pope W.H."/>
            <person name="Jacobs-Sera D."/>
            <person name="Hendrix R.W."/>
            <person name="Hatfull G.F."/>
        </authorList>
    </citation>
    <scope>NUCLEOTIDE SEQUENCE</scope>
</reference>
<feature type="region of interest" description="Disordered" evidence="2">
    <location>
        <begin position="27"/>
        <end position="70"/>
    </location>
</feature>
<evidence type="ECO:0000256" key="1">
    <source>
        <dbReference type="ARBA" id="ARBA00022801"/>
    </source>
</evidence>
<dbReference type="InterPro" id="IPR023365">
    <property type="entry name" value="Sortase_dom-sf"/>
</dbReference>
<feature type="compositionally biased region" description="Low complexity" evidence="2">
    <location>
        <begin position="31"/>
        <end position="58"/>
    </location>
</feature>
<organism evidence="3">
    <name type="scientific">metagenome</name>
    <dbReference type="NCBI Taxonomy" id="256318"/>
    <lineage>
        <taxon>unclassified sequences</taxon>
        <taxon>metagenomes</taxon>
    </lineage>
</organism>
<dbReference type="InterPro" id="IPR005754">
    <property type="entry name" value="Sortase"/>
</dbReference>
<dbReference type="EMBL" id="CZKA01000066">
    <property type="protein sequence ID" value="CUR59904.1"/>
    <property type="molecule type" value="Genomic_DNA"/>
</dbReference>
<protein>
    <submittedName>
        <fullName evidence="3">Putative sortase (Surface protein transpeptidase)</fullName>
    </submittedName>
</protein>
<keyword evidence="1" id="KW-0378">Hydrolase</keyword>
<gene>
    <name evidence="3" type="ORF">NOCA2690023</name>
</gene>
<dbReference type="AlphaFoldDB" id="A0A2P2CD21"/>
<proteinExistence type="predicted"/>
<name>A0A2P2CD21_9ZZZZ</name>
<accession>A0A2P2CD21</accession>
<evidence type="ECO:0000256" key="2">
    <source>
        <dbReference type="SAM" id="MobiDB-lite"/>
    </source>
</evidence>
<dbReference type="Gene3D" id="2.40.260.10">
    <property type="entry name" value="Sortase"/>
    <property type="match status" value="1"/>
</dbReference>
<dbReference type="GO" id="GO:0016787">
    <property type="term" value="F:hydrolase activity"/>
    <property type="evidence" value="ECO:0007669"/>
    <property type="project" value="UniProtKB-KW"/>
</dbReference>
<evidence type="ECO:0000313" key="3">
    <source>
        <dbReference type="EMBL" id="CUR59904.1"/>
    </source>
</evidence>
<sequence>MAGSTVATAAALVLMTGALGACSESVAEPGAAVTPSVTSSAPPPSASATETATESAAPPSGPAVSDGRPRRATLSIPALGLRDLVVVPYPGRTDDARGTRIQDGGVAASPHGPQGGVGPGGLGNYQVTAHRTSSTRAFAELPSLRVGQRVVVTAGGVRYVYEIRRTRETSFRSARSLAEQRAAVPGHPGASPTRAFLTLSTCATPEDHAEGNYWSDKFHNPEHRIDKIGVLVRRTG</sequence>
<dbReference type="Pfam" id="PF04203">
    <property type="entry name" value="Sortase"/>
    <property type="match status" value="1"/>
</dbReference>